<dbReference type="GeneID" id="68111563"/>
<dbReference type="VEuPathDB" id="AmoebaDB:NF0066430"/>
<dbReference type="Proteomes" id="UP000444721">
    <property type="component" value="Unassembled WGS sequence"/>
</dbReference>
<dbReference type="OrthoDB" id="10382001at2759"/>
<proteinExistence type="predicted"/>
<dbReference type="AlphaFoldDB" id="A0A6A5BNC3"/>
<dbReference type="EMBL" id="VFQX01000037">
    <property type="protein sequence ID" value="KAF0976446.1"/>
    <property type="molecule type" value="Genomic_DNA"/>
</dbReference>
<protein>
    <submittedName>
        <fullName evidence="2">Uncharacterized protein</fullName>
    </submittedName>
</protein>
<feature type="compositionally biased region" description="Basic and acidic residues" evidence="1">
    <location>
        <begin position="77"/>
        <end position="87"/>
    </location>
</feature>
<evidence type="ECO:0000256" key="1">
    <source>
        <dbReference type="SAM" id="MobiDB-lite"/>
    </source>
</evidence>
<sequence length="241" mass="27956">MSGGCRKAFQTIIYSVVFEKHDDCFKFSDTYSECVGTYLDEREAYIFAIKQMLKESLIEEDSGEELSIPGTRFPNRSGRDDDDRIENAMEDDGNEHTGFHENNQNHQELSMLLDRVLSISRSKQNNVSSCTGLSSVNINFMNPLMYKLARLERLNYYCLRSDELKQLHQYVLEKHMTHLCPCFSKKPSYRVYKVFGSILNDQVAPFIHKFEPLQFSTRSFEFLSDVQCMTNDSNSNSPIQK</sequence>
<evidence type="ECO:0000313" key="3">
    <source>
        <dbReference type="Proteomes" id="UP000444721"/>
    </source>
</evidence>
<evidence type="ECO:0000313" key="2">
    <source>
        <dbReference type="EMBL" id="KAF0976446.1"/>
    </source>
</evidence>
<reference evidence="2 3" key="1">
    <citation type="journal article" date="2019" name="Sci. Rep.">
        <title>Nanopore sequencing improves the draft genome of the human pathogenic amoeba Naegleria fowleri.</title>
        <authorList>
            <person name="Liechti N."/>
            <person name="Schurch N."/>
            <person name="Bruggmann R."/>
            <person name="Wittwer M."/>
        </authorList>
    </citation>
    <scope>NUCLEOTIDE SEQUENCE [LARGE SCALE GENOMIC DNA]</scope>
    <source>
        <strain evidence="2 3">ATCC 30894</strain>
    </source>
</reference>
<name>A0A6A5BNC3_NAEFO</name>
<feature type="region of interest" description="Disordered" evidence="1">
    <location>
        <begin position="64"/>
        <end position="104"/>
    </location>
</feature>
<organism evidence="2 3">
    <name type="scientific">Naegleria fowleri</name>
    <name type="common">Brain eating amoeba</name>
    <dbReference type="NCBI Taxonomy" id="5763"/>
    <lineage>
        <taxon>Eukaryota</taxon>
        <taxon>Discoba</taxon>
        <taxon>Heterolobosea</taxon>
        <taxon>Tetramitia</taxon>
        <taxon>Eutetramitia</taxon>
        <taxon>Vahlkampfiidae</taxon>
        <taxon>Naegleria</taxon>
    </lineage>
</organism>
<comment type="caution">
    <text evidence="2">The sequence shown here is derived from an EMBL/GenBank/DDBJ whole genome shotgun (WGS) entry which is preliminary data.</text>
</comment>
<gene>
    <name evidence="2" type="ORF">FDP41_004345</name>
</gene>
<dbReference type="VEuPathDB" id="AmoebaDB:FDP41_004345"/>
<dbReference type="VEuPathDB" id="AmoebaDB:NfTy_084190"/>
<accession>A0A6A5BNC3</accession>
<keyword evidence="3" id="KW-1185">Reference proteome</keyword>
<dbReference type="RefSeq" id="XP_044561159.1">
    <property type="nucleotide sequence ID" value="XM_044707749.1"/>
</dbReference>